<evidence type="ECO:0000313" key="1">
    <source>
        <dbReference type="EMBL" id="KAJ2805424.1"/>
    </source>
</evidence>
<dbReference type="Proteomes" id="UP001140087">
    <property type="component" value="Unassembled WGS sequence"/>
</dbReference>
<protein>
    <submittedName>
        <fullName evidence="1">Uncharacterized protein</fullName>
    </submittedName>
</protein>
<sequence length="563" mass="61858">MHRKKPFSAKQKKAQIQAKRAQKREQAEQDDPEWDFGAGPGPRGSQAEADKPRGDPGRNKLTSQFDKLTRPEIEANKKRSMQPLERRAAEQCLVMSFDEAYSADVDIPVRPEWRHSESKEAVEAREEAYFAQWLARIQELRDQDSVSLYEKNLEVWRQLWRVVEISDVLLLIVDIRHPVLHFPPSLYRYVAETAGKPLVVVLNKTDLVAPATVAAWTAYFRERFPAVQLATFCCYRGAVAAVDEDSSVAAMKQRRRRPRRRVYESAQVGRLLAACRDVCEPGKRAVVDWDEIIARYAGPDGEPPSGEPPAESDDESGDESDAESVAAADGHAAGDAEPAGGARHVTIGLVGHPNVGKSTVINSIARRSVVSTSRTPGHTKHFQTIHVAPTLRLCDCPGLVFPCVVERPLQVLAGLYNIAQVQEPYTAVQYLAERVPVEQVLALRPPPDARGPAAAYRWSAWDICEAFAVDRGFFTPKAARPDVYRAALYMLRWVLDGRVLLSFKPPGFFAAGGGARPASHLPTAAEERRPADAGSDASGSEDGGGGAPIARQSAFALLGEESC</sequence>
<keyword evidence="2" id="KW-1185">Reference proteome</keyword>
<gene>
    <name evidence="1" type="ORF">H4R21_001262</name>
</gene>
<organism evidence="1 2">
    <name type="scientific">Coemansia helicoidea</name>
    <dbReference type="NCBI Taxonomy" id="1286919"/>
    <lineage>
        <taxon>Eukaryota</taxon>
        <taxon>Fungi</taxon>
        <taxon>Fungi incertae sedis</taxon>
        <taxon>Zoopagomycota</taxon>
        <taxon>Kickxellomycotina</taxon>
        <taxon>Kickxellomycetes</taxon>
        <taxon>Kickxellales</taxon>
        <taxon>Kickxellaceae</taxon>
        <taxon>Coemansia</taxon>
    </lineage>
</organism>
<evidence type="ECO:0000313" key="2">
    <source>
        <dbReference type="Proteomes" id="UP001140087"/>
    </source>
</evidence>
<proteinExistence type="predicted"/>
<comment type="caution">
    <text evidence="1">The sequence shown here is derived from an EMBL/GenBank/DDBJ whole genome shotgun (WGS) entry which is preliminary data.</text>
</comment>
<accession>A0ACC1LCQ0</accession>
<name>A0ACC1LCQ0_9FUNG</name>
<reference evidence="1" key="1">
    <citation type="submission" date="2022-07" db="EMBL/GenBank/DDBJ databases">
        <title>Phylogenomic reconstructions and comparative analyses of Kickxellomycotina fungi.</title>
        <authorList>
            <person name="Reynolds N.K."/>
            <person name="Stajich J.E."/>
            <person name="Barry K."/>
            <person name="Grigoriev I.V."/>
            <person name="Crous P."/>
            <person name="Smith M.E."/>
        </authorList>
    </citation>
    <scope>NUCLEOTIDE SEQUENCE</scope>
    <source>
        <strain evidence="1">BCRC 34780</strain>
    </source>
</reference>
<dbReference type="EMBL" id="JANBUN010000246">
    <property type="protein sequence ID" value="KAJ2805424.1"/>
    <property type="molecule type" value="Genomic_DNA"/>
</dbReference>